<protein>
    <submittedName>
        <fullName evidence="1">Uncharacterized protein</fullName>
    </submittedName>
</protein>
<comment type="caution">
    <text evidence="1">The sequence shown here is derived from an EMBL/GenBank/DDBJ whole genome shotgun (WGS) entry which is preliminary data.</text>
</comment>
<dbReference type="Proteomes" id="UP000196102">
    <property type="component" value="Unassembled WGS sequence"/>
</dbReference>
<evidence type="ECO:0000313" key="1">
    <source>
        <dbReference type="EMBL" id="OUS10449.1"/>
    </source>
</evidence>
<dbReference type="RefSeq" id="WP_303687867.1">
    <property type="nucleotide sequence ID" value="NZ_CAJXYO010000006.1"/>
</dbReference>
<sequence length="316" mass="37364">MINDFNEIKEFNTFACILKNCDFDNLGFNEKIKTCIANNIFQLTEKDVKIDDLIGITFINCRYFNEKEDEFSFSSSFESKCGMYNCNPNHNFLIDMKESFLESFSHEFSGRNEKLLIELELETRKGRKKLIKKEIKKTIHSKFKNLLWEYSYHQKQFYLYEPEGTAFLIRDSYHFIVEVLTSNSYYPTIVQKDKVMEYAEEVYKFKKLQWLMYHLETINDSHSDEIQPNINIDQKEDHFTLLQTALIFRELGFYEIIQDKGIKAPLNFIAKLIGKNASRYRAANAKLPKVDKTNSDLSDSEKLSVQEVYDIIKKNS</sequence>
<proteinExistence type="predicted"/>
<name>A0A1Z8AJC6_9FLAO</name>
<evidence type="ECO:0000313" key="2">
    <source>
        <dbReference type="Proteomes" id="UP000196102"/>
    </source>
</evidence>
<gene>
    <name evidence="1" type="ORF">A9Q93_12915</name>
</gene>
<accession>A0A1Z8AJC6</accession>
<dbReference type="EMBL" id="MAAX01000196">
    <property type="protein sequence ID" value="OUS10449.1"/>
    <property type="molecule type" value="Genomic_DNA"/>
</dbReference>
<dbReference type="AlphaFoldDB" id="A0A1Z8AJC6"/>
<reference evidence="2" key="1">
    <citation type="journal article" date="2017" name="Proc. Natl. Acad. Sci. U.S.A.">
        <title>Simulation of Deepwater Horizon oil plume reveals substrate specialization within a complex community of hydrocarbon-degraders.</title>
        <authorList>
            <person name="Hu P."/>
            <person name="Dubinsky E.A."/>
            <person name="Probst A.J."/>
            <person name="Wang J."/>
            <person name="Sieber C.M.K."/>
            <person name="Tom L.M."/>
            <person name="Gardinali P."/>
            <person name="Banfield J.F."/>
            <person name="Atlas R.M."/>
            <person name="Andersen G.L."/>
        </authorList>
    </citation>
    <scope>NUCLEOTIDE SEQUENCE [LARGE SCALE GENOMIC DNA]</scope>
</reference>
<organism evidence="1 2">
    <name type="scientific">Nonlabens dokdonensis</name>
    <dbReference type="NCBI Taxonomy" id="328515"/>
    <lineage>
        <taxon>Bacteria</taxon>
        <taxon>Pseudomonadati</taxon>
        <taxon>Bacteroidota</taxon>
        <taxon>Flavobacteriia</taxon>
        <taxon>Flavobacteriales</taxon>
        <taxon>Flavobacteriaceae</taxon>
        <taxon>Nonlabens</taxon>
    </lineage>
</organism>